<dbReference type="EMBL" id="MU827342">
    <property type="protein sequence ID" value="KAJ7353755.1"/>
    <property type="molecule type" value="Genomic_DNA"/>
</dbReference>
<feature type="compositionally biased region" description="Basic and acidic residues" evidence="1">
    <location>
        <begin position="85"/>
        <end position="134"/>
    </location>
</feature>
<protein>
    <submittedName>
        <fullName evidence="2">Uncharacterized protein</fullName>
    </submittedName>
</protein>
<feature type="compositionally biased region" description="Basic and acidic residues" evidence="1">
    <location>
        <begin position="1"/>
        <end position="11"/>
    </location>
</feature>
<dbReference type="Proteomes" id="UP001163046">
    <property type="component" value="Unassembled WGS sequence"/>
</dbReference>
<evidence type="ECO:0000313" key="3">
    <source>
        <dbReference type="Proteomes" id="UP001163046"/>
    </source>
</evidence>
<evidence type="ECO:0000256" key="1">
    <source>
        <dbReference type="SAM" id="MobiDB-lite"/>
    </source>
</evidence>
<comment type="caution">
    <text evidence="2">The sequence shown here is derived from an EMBL/GenBank/DDBJ whole genome shotgun (WGS) entry which is preliminary data.</text>
</comment>
<feature type="region of interest" description="Disordered" evidence="1">
    <location>
        <begin position="151"/>
        <end position="174"/>
    </location>
</feature>
<name>A0A9W9YJ93_9CNID</name>
<organism evidence="2 3">
    <name type="scientific">Desmophyllum pertusum</name>
    <dbReference type="NCBI Taxonomy" id="174260"/>
    <lineage>
        <taxon>Eukaryota</taxon>
        <taxon>Metazoa</taxon>
        <taxon>Cnidaria</taxon>
        <taxon>Anthozoa</taxon>
        <taxon>Hexacorallia</taxon>
        <taxon>Scleractinia</taxon>
        <taxon>Caryophylliina</taxon>
        <taxon>Caryophylliidae</taxon>
        <taxon>Desmophyllum</taxon>
    </lineage>
</organism>
<feature type="compositionally biased region" description="Basic and acidic residues" evidence="1">
    <location>
        <begin position="19"/>
        <end position="28"/>
    </location>
</feature>
<sequence length="460" mass="54108">MMERCLDKEAKNPNLTKTENADDHREDDQELLAVKKREDMEKQLEFLQGDIDTKTQRIKTLDQTIIDKTSTIEAMKSEQSTLMSTRDRKSMEKGLKKRDKLLEESENEIKLLEEENSKEKELKKNDKQLEASDKQVKLLEEETLKLKNELEKKEKEKSETAKLQEEELAKKEDHIQRMCDDYNKALQEHESRNDSLIKELDVKDEEIKEYTQRNDSLIKELDVKDEEIKEYTQRNDSLVKELDVKDEDIKEYTQRLASLSEKRVKQDQRLVEDTLGSNRQSELERDFKAFFDDDRMDACEQMQSIYHNKEDPYIYFYYPRLACIIFETAYEQVKEAKEAAFDLFKEVIKIMIDQAPQMGQYFSTTRKRNVKGQGYPTCSLNFDVSIWGDGVDYSNDITDGIMLSLKKVAHVRNLDHFVNSVSTIAFEKWKNGTMRMSPVCSRPLGIWYKVSTSTSRLAFV</sequence>
<feature type="region of interest" description="Disordered" evidence="1">
    <location>
        <begin position="76"/>
        <end position="134"/>
    </location>
</feature>
<proteinExistence type="predicted"/>
<gene>
    <name evidence="2" type="ORF">OS493_032625</name>
</gene>
<dbReference type="OrthoDB" id="5987706at2759"/>
<feature type="region of interest" description="Disordered" evidence="1">
    <location>
        <begin position="1"/>
        <end position="28"/>
    </location>
</feature>
<dbReference type="AlphaFoldDB" id="A0A9W9YJ93"/>
<keyword evidence="3" id="KW-1185">Reference proteome</keyword>
<evidence type="ECO:0000313" key="2">
    <source>
        <dbReference type="EMBL" id="KAJ7353755.1"/>
    </source>
</evidence>
<accession>A0A9W9YJ93</accession>
<reference evidence="2" key="1">
    <citation type="submission" date="2023-01" db="EMBL/GenBank/DDBJ databases">
        <title>Genome assembly of the deep-sea coral Lophelia pertusa.</title>
        <authorList>
            <person name="Herrera S."/>
            <person name="Cordes E."/>
        </authorList>
    </citation>
    <scope>NUCLEOTIDE SEQUENCE</scope>
    <source>
        <strain evidence="2">USNM1676648</strain>
        <tissue evidence="2">Polyp</tissue>
    </source>
</reference>